<dbReference type="RefSeq" id="WP_067521896.1">
    <property type="nucleotide sequence ID" value="NZ_JABELX010000011.1"/>
</dbReference>
<dbReference type="EMBL" id="JABELX010000011">
    <property type="protein sequence ID" value="NNH73787.1"/>
    <property type="molecule type" value="Genomic_DNA"/>
</dbReference>
<keyword evidence="3" id="KW-1185">Reference proteome</keyword>
<feature type="compositionally biased region" description="Acidic residues" evidence="1">
    <location>
        <begin position="1"/>
        <end position="11"/>
    </location>
</feature>
<feature type="region of interest" description="Disordered" evidence="1">
    <location>
        <begin position="1"/>
        <end position="20"/>
    </location>
</feature>
<sequence>MSLPSFDEETYENSSDHGTCYTIESTDEVPVSGRVFVDMAEHTVLGDDGQERRPKIVFRFFGLFVNGRWLGAPVSTAAFYPSWSDHRPGISMLSLGEPGHLVIEVGRLLTNQPPHVQQAVDTVLAALSHRFLTDLRVAQYQQARAAQRCERASRAQELAEMRKDIARLRYRQARIAADGADALLTAVRHKTGS</sequence>
<dbReference type="Proteomes" id="UP000586827">
    <property type="component" value="Unassembled WGS sequence"/>
</dbReference>
<accession>A0A849CCJ5</accession>
<protein>
    <submittedName>
        <fullName evidence="2">Uncharacterized protein</fullName>
    </submittedName>
</protein>
<comment type="caution">
    <text evidence="2">The sequence shown here is derived from an EMBL/GenBank/DDBJ whole genome shotgun (WGS) entry which is preliminary data.</text>
</comment>
<name>A0A849CCJ5_9NOCA</name>
<evidence type="ECO:0000256" key="1">
    <source>
        <dbReference type="SAM" id="MobiDB-lite"/>
    </source>
</evidence>
<dbReference type="AlphaFoldDB" id="A0A849CCJ5"/>
<gene>
    <name evidence="2" type="ORF">HLB23_28700</name>
</gene>
<reference evidence="2 3" key="1">
    <citation type="submission" date="2020-05" db="EMBL/GenBank/DDBJ databases">
        <title>MicrobeNet Type strains.</title>
        <authorList>
            <person name="Nicholson A.C."/>
        </authorList>
    </citation>
    <scope>NUCLEOTIDE SEQUENCE [LARGE SCALE GENOMIC DNA]</scope>
    <source>
        <strain evidence="2 3">JCM 3224</strain>
    </source>
</reference>
<organism evidence="2 3">
    <name type="scientific">Nocardia uniformis</name>
    <dbReference type="NCBI Taxonomy" id="53432"/>
    <lineage>
        <taxon>Bacteria</taxon>
        <taxon>Bacillati</taxon>
        <taxon>Actinomycetota</taxon>
        <taxon>Actinomycetes</taxon>
        <taxon>Mycobacteriales</taxon>
        <taxon>Nocardiaceae</taxon>
        <taxon>Nocardia</taxon>
    </lineage>
</organism>
<evidence type="ECO:0000313" key="3">
    <source>
        <dbReference type="Proteomes" id="UP000586827"/>
    </source>
</evidence>
<evidence type="ECO:0000313" key="2">
    <source>
        <dbReference type="EMBL" id="NNH73787.1"/>
    </source>
</evidence>
<proteinExistence type="predicted"/>